<evidence type="ECO:0000313" key="10">
    <source>
        <dbReference type="Ensembl" id="ENSLLEP00000000091.1"/>
    </source>
</evidence>
<gene>
    <name evidence="10" type="primary">PRIMPOL</name>
</gene>
<dbReference type="CDD" id="cd22256">
    <property type="entry name" value="PrimPol_RBD"/>
    <property type="match status" value="1"/>
</dbReference>
<dbReference type="Proteomes" id="UP000694569">
    <property type="component" value="Unplaced"/>
</dbReference>
<organism evidence="10 11">
    <name type="scientific">Leptobrachium leishanense</name>
    <name type="common">Leishan spiny toad</name>
    <dbReference type="NCBI Taxonomy" id="445787"/>
    <lineage>
        <taxon>Eukaryota</taxon>
        <taxon>Metazoa</taxon>
        <taxon>Chordata</taxon>
        <taxon>Craniata</taxon>
        <taxon>Vertebrata</taxon>
        <taxon>Euteleostomi</taxon>
        <taxon>Amphibia</taxon>
        <taxon>Batrachia</taxon>
        <taxon>Anura</taxon>
        <taxon>Pelobatoidea</taxon>
        <taxon>Megophryidae</taxon>
        <taxon>Leptobrachium</taxon>
    </lineage>
</organism>
<keyword evidence="4" id="KW-0239">DNA-directed DNA polymerase</keyword>
<dbReference type="OrthoDB" id="5988181at2759"/>
<dbReference type="AlphaFoldDB" id="A0A8C5P5U3"/>
<comment type="catalytic activity">
    <reaction evidence="6">
        <text>ssDNA + n NTP = ssDNA/pppN(pN)n-1 hybrid + (n-1) diphosphate.</text>
        <dbReference type="EC" id="2.7.7.102"/>
    </reaction>
</comment>
<protein>
    <recommendedName>
        <fullName evidence="5">DNA-directed primase/polymerase protein</fullName>
        <ecNumber evidence="7">2.7.7.102</ecNumber>
        <ecNumber evidence="2">2.7.7.7</ecNumber>
    </recommendedName>
</protein>
<evidence type="ECO:0000313" key="11">
    <source>
        <dbReference type="Proteomes" id="UP000694569"/>
    </source>
</evidence>
<dbReference type="InterPro" id="IPR044917">
    <property type="entry name" value="PRIMPOL"/>
</dbReference>
<dbReference type="GO" id="GO:0003682">
    <property type="term" value="F:chromatin binding"/>
    <property type="evidence" value="ECO:0007669"/>
    <property type="project" value="TreeGrafter"/>
</dbReference>
<dbReference type="GeneTree" id="ENSGT00390000003901"/>
<evidence type="ECO:0000256" key="8">
    <source>
        <dbReference type="ARBA" id="ARBA00047303"/>
    </source>
</evidence>
<dbReference type="Ensembl" id="ENSLLET00000000101.1">
    <property type="protein sequence ID" value="ENSLLEP00000000091.1"/>
    <property type="gene ID" value="ENSLLEG00000000076.1"/>
</dbReference>
<dbReference type="GO" id="GO:0006264">
    <property type="term" value="P:mitochondrial DNA replication"/>
    <property type="evidence" value="ECO:0007669"/>
    <property type="project" value="TreeGrafter"/>
</dbReference>
<dbReference type="GO" id="GO:0042276">
    <property type="term" value="P:error-prone translesion synthesis"/>
    <property type="evidence" value="ECO:0007669"/>
    <property type="project" value="InterPro"/>
</dbReference>
<proteinExistence type="inferred from homology"/>
<keyword evidence="11" id="KW-1185">Reference proteome</keyword>
<dbReference type="Pfam" id="PF03121">
    <property type="entry name" value="Herpes_UL52"/>
    <property type="match status" value="1"/>
</dbReference>
<dbReference type="PANTHER" id="PTHR31399">
    <property type="entry name" value="DNA-DIRECTED PRIMASE / POLYMERASE PROTEIN"/>
    <property type="match status" value="1"/>
</dbReference>
<keyword evidence="4" id="KW-0548">Nucleotidyltransferase</keyword>
<dbReference type="GO" id="GO:0005634">
    <property type="term" value="C:nucleus"/>
    <property type="evidence" value="ECO:0007669"/>
    <property type="project" value="TreeGrafter"/>
</dbReference>
<name>A0A8C5P5U3_9ANUR</name>
<evidence type="ECO:0000256" key="4">
    <source>
        <dbReference type="ARBA" id="ARBA00022932"/>
    </source>
</evidence>
<evidence type="ECO:0000256" key="5">
    <source>
        <dbReference type="ARBA" id="ARBA00026139"/>
    </source>
</evidence>
<dbReference type="GO" id="GO:0031297">
    <property type="term" value="P:replication fork processing"/>
    <property type="evidence" value="ECO:0007669"/>
    <property type="project" value="TreeGrafter"/>
</dbReference>
<evidence type="ECO:0000256" key="6">
    <source>
        <dbReference type="ARBA" id="ARBA00044677"/>
    </source>
</evidence>
<dbReference type="GO" id="GO:0005759">
    <property type="term" value="C:mitochondrial matrix"/>
    <property type="evidence" value="ECO:0007669"/>
    <property type="project" value="TreeGrafter"/>
</dbReference>
<dbReference type="GO" id="GO:0000428">
    <property type="term" value="C:DNA-directed RNA polymerase complex"/>
    <property type="evidence" value="ECO:0007669"/>
    <property type="project" value="UniProtKB-KW"/>
</dbReference>
<evidence type="ECO:0000256" key="2">
    <source>
        <dbReference type="ARBA" id="ARBA00012417"/>
    </source>
</evidence>
<keyword evidence="3" id="KW-0240">DNA-directed RNA polymerase</keyword>
<feature type="region of interest" description="Disordered" evidence="9">
    <location>
        <begin position="210"/>
        <end position="243"/>
    </location>
</feature>
<keyword evidence="4" id="KW-0808">Transferase</keyword>
<sequence length="564" mass="64661">MKRKWLDKIKKVEELAVYYKRHPISLAYKPKLANPWQPSSVWKLFPRLALAFNFAKTCKEDVHVFALETVIEDTERRLFLVTTYTEFWFYYLKHPKSLAHCYEVIPADTVCKLYFDLEFYKAVNPSADGVKMVTFVIEFFSKKLEESYGIECSAECVLNLDSSSDDKFSRHLIFVLPNAAFKDNIHVGNFIKSALQPVLSSAELKCNRPGSERGVGDISSTAAAPAPDNTVTASSEHRDNSNRIQQTESDLYQLIVNDKQGGKQLFIDLGVYTNNRNFRLYKSSKLGKDVFFDVARDNNVLSKPEKNVSAEEHIFLRSLISNVRFSDSLKILKCASSGSEKSSPACIGTRNLSPSGIILKGYKFSPYPEIDYFILSLVTQGGFKGSLRAWNYFFLEELLIYDIVNYRFCENIGRPHKSNNVMFVVDLKNEVWYQKCHDPVCKAQKFKSDYYPLPHDICLPSLLKEEVEECFITMDENGNIKESTPLRFPNERPFSEQCNTPRPEESERQWEDEIDDASLLQAAEDIEFADAVDLSLTDWNDVNTEIPDKLMLEALDELNTKAQR</sequence>
<dbReference type="EC" id="2.7.7.7" evidence="2"/>
<evidence type="ECO:0000256" key="9">
    <source>
        <dbReference type="SAM" id="MobiDB-lite"/>
    </source>
</evidence>
<reference evidence="10" key="1">
    <citation type="submission" date="2025-08" db="UniProtKB">
        <authorList>
            <consortium name="Ensembl"/>
        </authorList>
    </citation>
    <scope>IDENTIFICATION</scope>
</reference>
<dbReference type="GO" id="GO:0009411">
    <property type="term" value="P:response to UV"/>
    <property type="evidence" value="ECO:0007669"/>
    <property type="project" value="TreeGrafter"/>
</dbReference>
<dbReference type="GO" id="GO:0003887">
    <property type="term" value="F:DNA-directed DNA polymerase activity"/>
    <property type="evidence" value="ECO:0007669"/>
    <property type="project" value="UniProtKB-KW"/>
</dbReference>
<evidence type="ECO:0000256" key="3">
    <source>
        <dbReference type="ARBA" id="ARBA00022478"/>
    </source>
</evidence>
<dbReference type="EC" id="2.7.7.102" evidence="7"/>
<evidence type="ECO:0000256" key="7">
    <source>
        <dbReference type="ARBA" id="ARBA00044768"/>
    </source>
</evidence>
<reference evidence="10" key="2">
    <citation type="submission" date="2025-09" db="UniProtKB">
        <authorList>
            <consortium name="Ensembl"/>
        </authorList>
    </citation>
    <scope>IDENTIFICATION</scope>
</reference>
<evidence type="ECO:0000256" key="1">
    <source>
        <dbReference type="ARBA" id="ARBA00009762"/>
    </source>
</evidence>
<accession>A0A8C5P5U3</accession>
<comment type="catalytic activity">
    <reaction evidence="8">
        <text>DNA(n) + a 2'-deoxyribonucleoside 5'-triphosphate = DNA(n+1) + diphosphate</text>
        <dbReference type="Rhea" id="RHEA:22508"/>
        <dbReference type="Rhea" id="RHEA-COMP:17339"/>
        <dbReference type="Rhea" id="RHEA-COMP:17340"/>
        <dbReference type="ChEBI" id="CHEBI:33019"/>
        <dbReference type="ChEBI" id="CHEBI:61560"/>
        <dbReference type="ChEBI" id="CHEBI:173112"/>
        <dbReference type="EC" id="2.7.7.7"/>
    </reaction>
    <physiologicalReaction direction="left-to-right" evidence="8">
        <dbReference type="Rhea" id="RHEA:22509"/>
    </physiologicalReaction>
</comment>
<dbReference type="PANTHER" id="PTHR31399:SF0">
    <property type="entry name" value="DNA-DIRECTED PRIMASE_POLYMERASE PROTEIN"/>
    <property type="match status" value="1"/>
</dbReference>
<keyword evidence="3" id="KW-0804">Transcription</keyword>
<comment type="similarity">
    <text evidence="1">Belongs to the eukaryotic-type primase small subunit family.</text>
</comment>